<keyword evidence="2" id="KW-1185">Reference proteome</keyword>
<organism evidence="1 2">
    <name type="scientific">Helianthus annuus</name>
    <name type="common">Common sunflower</name>
    <dbReference type="NCBI Taxonomy" id="4232"/>
    <lineage>
        <taxon>Eukaryota</taxon>
        <taxon>Viridiplantae</taxon>
        <taxon>Streptophyta</taxon>
        <taxon>Embryophyta</taxon>
        <taxon>Tracheophyta</taxon>
        <taxon>Spermatophyta</taxon>
        <taxon>Magnoliopsida</taxon>
        <taxon>eudicotyledons</taxon>
        <taxon>Gunneridae</taxon>
        <taxon>Pentapetalae</taxon>
        <taxon>asterids</taxon>
        <taxon>campanulids</taxon>
        <taxon>Asterales</taxon>
        <taxon>Asteraceae</taxon>
        <taxon>Asteroideae</taxon>
        <taxon>Heliantheae alliance</taxon>
        <taxon>Heliantheae</taxon>
        <taxon>Helianthus</taxon>
    </lineage>
</organism>
<proteinExistence type="predicted"/>
<evidence type="ECO:0000313" key="1">
    <source>
        <dbReference type="EMBL" id="KAF5771984.1"/>
    </source>
</evidence>
<comment type="caution">
    <text evidence="1">The sequence shown here is derived from an EMBL/GenBank/DDBJ whole genome shotgun (WGS) entry which is preliminary data.</text>
</comment>
<accession>A0A9K3HB32</accession>
<sequence>MDLKFIPTHNHAGYLAPPPEKHKKMYTSLIKGLNSCQIVHALRENHVVYESLVQEFWKSARFDALGVGGKGAIVSITVTEQMIREVLQFNDQETYPIDLPAGTVEAILPRLSYEGKYPSLVKKFVHPYWRLLVHMFILCMTENKGGTDQLSITQSATIVCLITNQPFNYSKYIFEGMKRYVIGVRKDKFIMYLRFLQMMFNACYPEMERSGNTLELKPMGPACLGALTTKKGIEMKFEGLILLEKFGQFAETEDVATEPVLVQPAPVNAAPVNAPVNAMIAEEHVVQGAVE</sequence>
<dbReference type="Gramene" id="mRNA:HanXRQr2_Chr13g0571421">
    <property type="protein sequence ID" value="CDS:HanXRQr2_Chr13g0571421.1"/>
    <property type="gene ID" value="HanXRQr2_Chr13g0571421"/>
</dbReference>
<dbReference type="EMBL" id="MNCJ02000328">
    <property type="protein sequence ID" value="KAF5771984.1"/>
    <property type="molecule type" value="Genomic_DNA"/>
</dbReference>
<evidence type="ECO:0000313" key="2">
    <source>
        <dbReference type="Proteomes" id="UP000215914"/>
    </source>
</evidence>
<reference evidence="1" key="2">
    <citation type="submission" date="2020-06" db="EMBL/GenBank/DDBJ databases">
        <title>Helianthus annuus Genome sequencing and assembly Release 2.</title>
        <authorList>
            <person name="Gouzy J."/>
            <person name="Langlade N."/>
            <person name="Munos S."/>
        </authorList>
    </citation>
    <scope>NUCLEOTIDE SEQUENCE</scope>
    <source>
        <tissue evidence="1">Leaves</tissue>
    </source>
</reference>
<name>A0A9K3HB32_HELAN</name>
<gene>
    <name evidence="1" type="ORF">HanXRQr2_Chr13g0571421</name>
</gene>
<protein>
    <submittedName>
        <fullName evidence="1">Uncharacterized protein</fullName>
    </submittedName>
</protein>
<dbReference type="AlphaFoldDB" id="A0A9K3HB32"/>
<dbReference type="Proteomes" id="UP000215914">
    <property type="component" value="Unassembled WGS sequence"/>
</dbReference>
<reference evidence="1" key="1">
    <citation type="journal article" date="2017" name="Nature">
        <title>The sunflower genome provides insights into oil metabolism, flowering and Asterid evolution.</title>
        <authorList>
            <person name="Badouin H."/>
            <person name="Gouzy J."/>
            <person name="Grassa C.J."/>
            <person name="Murat F."/>
            <person name="Staton S.E."/>
            <person name="Cottret L."/>
            <person name="Lelandais-Briere C."/>
            <person name="Owens G.L."/>
            <person name="Carrere S."/>
            <person name="Mayjonade B."/>
            <person name="Legrand L."/>
            <person name="Gill N."/>
            <person name="Kane N.C."/>
            <person name="Bowers J.E."/>
            <person name="Hubner S."/>
            <person name="Bellec A."/>
            <person name="Berard A."/>
            <person name="Berges H."/>
            <person name="Blanchet N."/>
            <person name="Boniface M.C."/>
            <person name="Brunel D."/>
            <person name="Catrice O."/>
            <person name="Chaidir N."/>
            <person name="Claudel C."/>
            <person name="Donnadieu C."/>
            <person name="Faraut T."/>
            <person name="Fievet G."/>
            <person name="Helmstetter N."/>
            <person name="King M."/>
            <person name="Knapp S.J."/>
            <person name="Lai Z."/>
            <person name="Le Paslier M.C."/>
            <person name="Lippi Y."/>
            <person name="Lorenzon L."/>
            <person name="Mandel J.R."/>
            <person name="Marage G."/>
            <person name="Marchand G."/>
            <person name="Marquand E."/>
            <person name="Bret-Mestries E."/>
            <person name="Morien E."/>
            <person name="Nambeesan S."/>
            <person name="Nguyen T."/>
            <person name="Pegot-Espagnet P."/>
            <person name="Pouilly N."/>
            <person name="Raftis F."/>
            <person name="Sallet E."/>
            <person name="Schiex T."/>
            <person name="Thomas J."/>
            <person name="Vandecasteele C."/>
            <person name="Vares D."/>
            <person name="Vear F."/>
            <person name="Vautrin S."/>
            <person name="Crespi M."/>
            <person name="Mangin B."/>
            <person name="Burke J.M."/>
            <person name="Salse J."/>
            <person name="Munos S."/>
            <person name="Vincourt P."/>
            <person name="Rieseberg L.H."/>
            <person name="Langlade N.B."/>
        </authorList>
    </citation>
    <scope>NUCLEOTIDE SEQUENCE</scope>
    <source>
        <tissue evidence="1">Leaves</tissue>
    </source>
</reference>